<protein>
    <submittedName>
        <fullName evidence="1">AsmA-like C-terminal region-containing protein</fullName>
    </submittedName>
</protein>
<dbReference type="Proteomes" id="UP001216907">
    <property type="component" value="Unassembled WGS sequence"/>
</dbReference>
<dbReference type="RefSeq" id="WP_277859441.1">
    <property type="nucleotide sequence ID" value="NZ_JARRAG010000001.1"/>
</dbReference>
<dbReference type="PANTHER" id="PTHR30441">
    <property type="entry name" value="DUF748 DOMAIN-CONTAINING PROTEIN"/>
    <property type="match status" value="1"/>
</dbReference>
<dbReference type="PANTHER" id="PTHR30441:SF8">
    <property type="entry name" value="DUF748 DOMAIN-CONTAINING PROTEIN"/>
    <property type="match status" value="1"/>
</dbReference>
<organism evidence="1 2">
    <name type="scientific">Paludisphaera mucosa</name>
    <dbReference type="NCBI Taxonomy" id="3030827"/>
    <lineage>
        <taxon>Bacteria</taxon>
        <taxon>Pseudomonadati</taxon>
        <taxon>Planctomycetota</taxon>
        <taxon>Planctomycetia</taxon>
        <taxon>Isosphaerales</taxon>
        <taxon>Isosphaeraceae</taxon>
        <taxon>Paludisphaera</taxon>
    </lineage>
</organism>
<evidence type="ECO:0000313" key="1">
    <source>
        <dbReference type="EMBL" id="MDG3003084.1"/>
    </source>
</evidence>
<comment type="caution">
    <text evidence="1">The sequence shown here is derived from an EMBL/GenBank/DDBJ whole genome shotgun (WGS) entry which is preliminary data.</text>
</comment>
<proteinExistence type="predicted"/>
<dbReference type="EMBL" id="JARRAG010000001">
    <property type="protein sequence ID" value="MDG3003084.1"/>
    <property type="molecule type" value="Genomic_DNA"/>
</dbReference>
<dbReference type="InterPro" id="IPR052894">
    <property type="entry name" value="AsmA-related"/>
</dbReference>
<keyword evidence="2" id="KW-1185">Reference proteome</keyword>
<gene>
    <name evidence="1" type="ORF">PZE19_04835</name>
</gene>
<reference evidence="1 2" key="1">
    <citation type="submission" date="2023-03" db="EMBL/GenBank/DDBJ databases">
        <title>Paludisphaera mucosa sp. nov. a novel planctomycete from northern fen.</title>
        <authorList>
            <person name="Ivanova A."/>
        </authorList>
    </citation>
    <scope>NUCLEOTIDE SEQUENCE [LARGE SCALE GENOMIC DNA]</scope>
    <source>
        <strain evidence="1 2">Pla2</strain>
    </source>
</reference>
<accession>A0ABT6F6A2</accession>
<evidence type="ECO:0000313" key="2">
    <source>
        <dbReference type="Proteomes" id="UP001216907"/>
    </source>
</evidence>
<sequence length="411" mass="44930">MKCRWFRRLMLIPLGIAVAPALFWCLIVLVAPTNWARKHVIAALERSSGRSVDLNRLRVCFGGGIDLENLRIGAPGSPADPWLDAENVHVDVGMMQILCGRLDATSLDVDGLRLRVQRRADGTFELGDLVRAPSPTNRPADAQVCSGPTNLQIHVKRGQVHLIDEPTRTDVIISEVVGEGTWEEGKTITGTLSGSANQGAVQLSGSLNRIPGRPSFEGQIWADGVVLDDGMSFLRYLVPVLAGATPKIQGDLTMEMYLRGDGETRDLLRKTLVGHGRILIDPIQLEGAELLAEVEKSLPIPAKSRIGSLRTDFTVKEGRVTTSRLALNIARAPLVITGWTDFDGRLDYRMSLEGLAERVPARAKRLLADLELNVDALGSLRLSGTVDDLKVSVLDKQRVKLLGRDLEKVLR</sequence>
<name>A0ABT6F6A2_9BACT</name>